<dbReference type="PANTHER" id="PTHR12631:SF10">
    <property type="entry name" value="BETA-XYLOSIDASE-LIKE PROTEIN-RELATED"/>
    <property type="match status" value="1"/>
</dbReference>
<dbReference type="InterPro" id="IPR049165">
    <property type="entry name" value="GH39_as"/>
</dbReference>
<dbReference type="Gene3D" id="2.60.40.1500">
    <property type="entry name" value="Glycosyl hydrolase domain, family 39"/>
    <property type="match status" value="1"/>
</dbReference>
<sequence>MPEFHCDLDQTGAPLRHVWSHTIGSDHARMALRADWREQMRRVREELGVEYVRFHGLLDDDMAILLDEQDTLHYGFHNADLIIDFLREIGMRPFVELSFMPTALASGHTTVFSYRGNVTPPKKLADWDALIDRLLRHWVDRYGLDEVRRWYFEVWNEPNIPSFWTGTQADYFELYRHTATTIKSVDAQLQVGGPATANDEWIADFVAFCRRAKLPCDFVSTHHYPTDAFGKPGEDTEKQLSLATRGILHRRVLDSCAAADTLPVYYTEWCSSSNPFFRLHDEPYAAAFMIKNFLAVADLVQCYSWWTFSDIFAENYFSSVPFHGGFGLLTIGGIAKPTYRAFQMLHRLGRERLRVDGAHVTVDAAVVRAEGVVMVLLSNHAFPEHPIAAEKVTIELACSQPPTGAWLERIDEDHCNPRKLWEALGSPDYPNAEQQHRLHEAALLQREPLRWHAKTGGFSLNIDLPPHAVAAITLHVPNDDSTGETS</sequence>
<reference evidence="6 8" key="1">
    <citation type="submission" date="2020-10" db="EMBL/GenBank/DDBJ databases">
        <title>Phylogeny of dyella-like bacteria.</title>
        <authorList>
            <person name="Fu J."/>
        </authorList>
    </citation>
    <scope>NUCLEOTIDE SEQUENCE [LARGE SCALE GENOMIC DNA]</scope>
    <source>
        <strain evidence="6 8">KACC 19113</strain>
    </source>
</reference>
<feature type="domain" description="Glycosyl hydrolases family 39 N-terminal catalytic" evidence="4">
    <location>
        <begin position="8"/>
        <end position="443"/>
    </location>
</feature>
<dbReference type="PRINTS" id="PR00745">
    <property type="entry name" value="GLHYDRLASE39"/>
</dbReference>
<dbReference type="PROSITE" id="PS01027">
    <property type="entry name" value="GLYCOSYL_HYDROL_F39"/>
    <property type="match status" value="1"/>
</dbReference>
<dbReference type="EMBL" id="JADIKK010000008">
    <property type="protein sequence ID" value="MFK2879742.1"/>
    <property type="molecule type" value="Genomic_DNA"/>
</dbReference>
<dbReference type="InterPro" id="IPR000514">
    <property type="entry name" value="Glyco_hydro_39"/>
</dbReference>
<evidence type="ECO:0000256" key="2">
    <source>
        <dbReference type="ARBA" id="ARBA00022801"/>
    </source>
</evidence>
<dbReference type="EMBL" id="JADIKK010000008">
    <property type="protein sequence ID" value="MFK2876177.1"/>
    <property type="molecule type" value="Genomic_DNA"/>
</dbReference>
<dbReference type="RefSeq" id="WP_404611765.1">
    <property type="nucleotide sequence ID" value="NZ_JADIKK010000007.1"/>
</dbReference>
<evidence type="ECO:0000313" key="5">
    <source>
        <dbReference type="EMBL" id="MFK2875723.1"/>
    </source>
</evidence>
<proteinExistence type="inferred from homology"/>
<comment type="caution">
    <text evidence="6">The sequence shown here is derived from an EMBL/GenBank/DDBJ whole genome shotgun (WGS) entry which is preliminary data.</text>
</comment>
<keyword evidence="2" id="KW-0378">Hydrolase</keyword>
<evidence type="ECO:0000313" key="7">
    <source>
        <dbReference type="EMBL" id="MFK2879742.1"/>
    </source>
</evidence>
<evidence type="ECO:0000256" key="3">
    <source>
        <dbReference type="ARBA" id="ARBA00023295"/>
    </source>
</evidence>
<dbReference type="PANTHER" id="PTHR12631">
    <property type="entry name" value="ALPHA-L-IDURONIDASE"/>
    <property type="match status" value="1"/>
</dbReference>
<dbReference type="Proteomes" id="UP001620339">
    <property type="component" value="Unassembled WGS sequence"/>
</dbReference>
<evidence type="ECO:0000256" key="1">
    <source>
        <dbReference type="ARBA" id="ARBA00008875"/>
    </source>
</evidence>
<dbReference type="Gene3D" id="3.20.20.80">
    <property type="entry name" value="Glycosidases"/>
    <property type="match status" value="1"/>
</dbReference>
<dbReference type="InterPro" id="IPR049166">
    <property type="entry name" value="GH39_cat"/>
</dbReference>
<keyword evidence="8" id="KW-1185">Reference proteome</keyword>
<dbReference type="SUPFAM" id="SSF51011">
    <property type="entry name" value="Glycosyl hydrolase domain"/>
    <property type="match status" value="1"/>
</dbReference>
<dbReference type="EMBL" id="JADIKK010000007">
    <property type="protein sequence ID" value="MFK2875723.1"/>
    <property type="molecule type" value="Genomic_DNA"/>
</dbReference>
<dbReference type="Pfam" id="PF01229">
    <property type="entry name" value="Glyco_hydro_39"/>
    <property type="match status" value="1"/>
</dbReference>
<keyword evidence="3" id="KW-0326">Glycosidase</keyword>
<evidence type="ECO:0000313" key="8">
    <source>
        <dbReference type="Proteomes" id="UP001620339"/>
    </source>
</evidence>
<name>A0ABW8J1K9_9GAMM</name>
<evidence type="ECO:0000259" key="4">
    <source>
        <dbReference type="Pfam" id="PF01229"/>
    </source>
</evidence>
<accession>A0ABW8J1K9</accession>
<evidence type="ECO:0000313" key="6">
    <source>
        <dbReference type="EMBL" id="MFK2876177.1"/>
    </source>
</evidence>
<organism evidence="6 8">
    <name type="scientific">Rhodanobacter hydrolyticus</name>
    <dbReference type="NCBI Taxonomy" id="2250595"/>
    <lineage>
        <taxon>Bacteria</taxon>
        <taxon>Pseudomonadati</taxon>
        <taxon>Pseudomonadota</taxon>
        <taxon>Gammaproteobacteria</taxon>
        <taxon>Lysobacterales</taxon>
        <taxon>Rhodanobacteraceae</taxon>
        <taxon>Rhodanobacter</taxon>
    </lineage>
</organism>
<dbReference type="InterPro" id="IPR051923">
    <property type="entry name" value="Glycosyl_Hydrolase_39"/>
</dbReference>
<protein>
    <submittedName>
        <fullName evidence="6">Beta-xylosidase</fullName>
    </submittedName>
</protein>
<dbReference type="InterPro" id="IPR017853">
    <property type="entry name" value="GH"/>
</dbReference>
<comment type="similarity">
    <text evidence="1">Belongs to the glycosyl hydrolase 39 family.</text>
</comment>
<dbReference type="SUPFAM" id="SSF51445">
    <property type="entry name" value="(Trans)glycosidases"/>
    <property type="match status" value="1"/>
</dbReference>
<gene>
    <name evidence="5" type="ORF">ISP25_01380</name>
    <name evidence="6" type="ORF">ISP25_03740</name>
    <name evidence="7" type="ORF">ISP25_22000</name>
</gene>